<comment type="caution">
    <text evidence="1">The sequence shown here is derived from an EMBL/GenBank/DDBJ whole genome shotgun (WGS) entry which is preliminary data.</text>
</comment>
<name>A0ABS8Z3M4_9PSEU</name>
<reference evidence="1 2" key="1">
    <citation type="submission" date="2021-12" db="EMBL/GenBank/DDBJ databases">
        <title>Genome sequence of Kibdelosporangium philippinense ATCC 49844.</title>
        <authorList>
            <person name="Fedorov E.A."/>
            <person name="Omeragic M."/>
            <person name="Shalygina K.F."/>
            <person name="Maclea K.S."/>
        </authorList>
    </citation>
    <scope>NUCLEOTIDE SEQUENCE [LARGE SCALE GENOMIC DNA]</scope>
    <source>
        <strain evidence="1 2">ATCC 49844</strain>
    </source>
</reference>
<proteinExistence type="predicted"/>
<organism evidence="1 2">
    <name type="scientific">Kibdelosporangium philippinense</name>
    <dbReference type="NCBI Taxonomy" id="211113"/>
    <lineage>
        <taxon>Bacteria</taxon>
        <taxon>Bacillati</taxon>
        <taxon>Actinomycetota</taxon>
        <taxon>Actinomycetes</taxon>
        <taxon>Pseudonocardiales</taxon>
        <taxon>Pseudonocardiaceae</taxon>
        <taxon>Kibdelosporangium</taxon>
    </lineage>
</organism>
<keyword evidence="2" id="KW-1185">Reference proteome</keyword>
<evidence type="ECO:0000313" key="1">
    <source>
        <dbReference type="EMBL" id="MCE7002435.1"/>
    </source>
</evidence>
<evidence type="ECO:0000313" key="2">
    <source>
        <dbReference type="Proteomes" id="UP001521150"/>
    </source>
</evidence>
<dbReference type="EMBL" id="JAJVCN010000001">
    <property type="protein sequence ID" value="MCE7002435.1"/>
    <property type="molecule type" value="Genomic_DNA"/>
</dbReference>
<gene>
    <name evidence="1" type="ORF">LWC34_06260</name>
</gene>
<accession>A0ABS8Z3M4</accession>
<dbReference type="Proteomes" id="UP001521150">
    <property type="component" value="Unassembled WGS sequence"/>
</dbReference>
<protein>
    <submittedName>
        <fullName evidence="1">Uncharacterized protein</fullName>
    </submittedName>
</protein>
<sequence length="262" mass="29574">MIEGQDWLWWSLSCFPHRTRTPPLATPDRFTWHGRRDHAPLLLATQAGVQVSEITGLTSTISTWKSVRTCTAGAKASKTGDPTVKKSLMFYYLWNFEAFSDVKKCNIQHLELPQPKAKEVSSFCQIKFGKEMLNMRRTLIALTTSLLTLSGLFGIAGESSAGKNGQQLMMCVDPHSHPDFANLIFIGTNEKGWTNIQTEHLPFEQIWDNPWPGTVCARKPGWWWVGNVQVNAYNSNNQYLTFYRIDVPRVKVGSDWAGAPIP</sequence>
<dbReference type="RefSeq" id="WP_233723557.1">
    <property type="nucleotide sequence ID" value="NZ_JAJVCN010000001.1"/>
</dbReference>